<comment type="caution">
    <text evidence="2">Lacks conserved residue(s) required for the propagation of feature annotation.</text>
</comment>
<feature type="compositionally biased region" description="Polar residues" evidence="4">
    <location>
        <begin position="122"/>
        <end position="131"/>
    </location>
</feature>
<organism evidence="5 6">
    <name type="scientific">Nocardia transvalensis</name>
    <dbReference type="NCBI Taxonomy" id="37333"/>
    <lineage>
        <taxon>Bacteria</taxon>
        <taxon>Bacillati</taxon>
        <taxon>Actinomycetota</taxon>
        <taxon>Actinomycetes</taxon>
        <taxon>Mycobacteriales</taxon>
        <taxon>Nocardiaceae</taxon>
        <taxon>Nocardia</taxon>
    </lineage>
</organism>
<dbReference type="AlphaFoldDB" id="A0A7W9PIN5"/>
<dbReference type="InterPro" id="IPR012340">
    <property type="entry name" value="NA-bd_OB-fold"/>
</dbReference>
<dbReference type="InterPro" id="IPR011344">
    <property type="entry name" value="ssDNA-bd"/>
</dbReference>
<gene>
    <name evidence="5" type="ORF">BJY24_005694</name>
</gene>
<dbReference type="PROSITE" id="PS50935">
    <property type="entry name" value="SSB"/>
    <property type="match status" value="1"/>
</dbReference>
<dbReference type="SUPFAM" id="SSF50249">
    <property type="entry name" value="Nucleic acid-binding proteins"/>
    <property type="match status" value="1"/>
</dbReference>
<dbReference type="PANTHER" id="PTHR10302:SF27">
    <property type="entry name" value="SINGLE-STRANDED DNA-BINDING PROTEIN"/>
    <property type="match status" value="1"/>
</dbReference>
<dbReference type="CDD" id="cd04496">
    <property type="entry name" value="SSB_OBF"/>
    <property type="match status" value="1"/>
</dbReference>
<keyword evidence="1 2" id="KW-0238">DNA-binding</keyword>
<dbReference type="Proteomes" id="UP000540412">
    <property type="component" value="Unassembled WGS sequence"/>
</dbReference>
<dbReference type="NCBIfam" id="TIGR00621">
    <property type="entry name" value="ssb"/>
    <property type="match status" value="1"/>
</dbReference>
<dbReference type="RefSeq" id="WP_040754048.1">
    <property type="nucleotide sequence ID" value="NZ_JACHIT010000002.1"/>
</dbReference>
<accession>A0A7W9PIN5</accession>
<dbReference type="EMBL" id="JACHIT010000002">
    <property type="protein sequence ID" value="MBB5916782.1"/>
    <property type="molecule type" value="Genomic_DNA"/>
</dbReference>
<evidence type="ECO:0000313" key="6">
    <source>
        <dbReference type="Proteomes" id="UP000540412"/>
    </source>
</evidence>
<evidence type="ECO:0000256" key="2">
    <source>
        <dbReference type="HAMAP-Rule" id="MF_00984"/>
    </source>
</evidence>
<evidence type="ECO:0000256" key="4">
    <source>
        <dbReference type="SAM" id="MobiDB-lite"/>
    </source>
</evidence>
<evidence type="ECO:0000256" key="1">
    <source>
        <dbReference type="ARBA" id="ARBA00023125"/>
    </source>
</evidence>
<evidence type="ECO:0000256" key="3">
    <source>
        <dbReference type="PIRNR" id="PIRNR002070"/>
    </source>
</evidence>
<dbReference type="GO" id="GO:0006260">
    <property type="term" value="P:DNA replication"/>
    <property type="evidence" value="ECO:0007669"/>
    <property type="project" value="InterPro"/>
</dbReference>
<dbReference type="NCBIfam" id="NF005851">
    <property type="entry name" value="PRK07772.1"/>
    <property type="match status" value="1"/>
</dbReference>
<dbReference type="GO" id="GO:0003697">
    <property type="term" value="F:single-stranded DNA binding"/>
    <property type="evidence" value="ECO:0007669"/>
    <property type="project" value="UniProtKB-UniRule"/>
</dbReference>
<reference evidence="5 6" key="1">
    <citation type="submission" date="2020-08" db="EMBL/GenBank/DDBJ databases">
        <title>Sequencing the genomes of 1000 actinobacteria strains.</title>
        <authorList>
            <person name="Klenk H.-P."/>
        </authorList>
    </citation>
    <scope>NUCLEOTIDE SEQUENCE [LARGE SCALE GENOMIC DNA]</scope>
    <source>
        <strain evidence="5 6">DSM 43582</strain>
    </source>
</reference>
<dbReference type="GO" id="GO:0009295">
    <property type="term" value="C:nucleoid"/>
    <property type="evidence" value="ECO:0007669"/>
    <property type="project" value="TreeGrafter"/>
</dbReference>
<dbReference type="Gene3D" id="2.40.50.140">
    <property type="entry name" value="Nucleic acid-binding proteins"/>
    <property type="match status" value="1"/>
</dbReference>
<comment type="subunit">
    <text evidence="2">Homotetramer.</text>
</comment>
<dbReference type="PIRSF" id="PIRSF002070">
    <property type="entry name" value="SSB"/>
    <property type="match status" value="1"/>
</dbReference>
<feature type="region of interest" description="Disordered" evidence="4">
    <location>
        <begin position="122"/>
        <end position="143"/>
    </location>
</feature>
<comment type="caution">
    <text evidence="5">The sequence shown here is derived from an EMBL/GenBank/DDBJ whole genome shotgun (WGS) entry which is preliminary data.</text>
</comment>
<keyword evidence="6" id="KW-1185">Reference proteome</keyword>
<dbReference type="InterPro" id="IPR000424">
    <property type="entry name" value="Primosome_PriB/ssb"/>
</dbReference>
<proteinExistence type="inferred from homology"/>
<evidence type="ECO:0000313" key="5">
    <source>
        <dbReference type="EMBL" id="MBB5916782.1"/>
    </source>
</evidence>
<sequence>MAGDTVLTVIGNLTDAPVLRYTTQGVPVASFTVASTPRTFDRGTAEWKDGQALFLRCNLWRDAAENLAHSDLPRGARVIVSGRLKQRTFQTREGENRHVVELEVDEMGPSNRFATTKVTRVPRNGTTSTPNRVPVTDDPWKVDATPEPALAAAGAGSDGFADEPNF</sequence>
<dbReference type="Pfam" id="PF00436">
    <property type="entry name" value="SSB"/>
    <property type="match status" value="1"/>
</dbReference>
<dbReference type="PANTHER" id="PTHR10302">
    <property type="entry name" value="SINGLE-STRANDED DNA-BINDING PROTEIN"/>
    <property type="match status" value="1"/>
</dbReference>
<dbReference type="HAMAP" id="MF_00984">
    <property type="entry name" value="SSB"/>
    <property type="match status" value="1"/>
</dbReference>
<protein>
    <recommendedName>
        <fullName evidence="2 3">Single-stranded DNA-binding protein</fullName>
        <shortName evidence="2">SSB</shortName>
    </recommendedName>
</protein>
<name>A0A7W9PIN5_9NOCA</name>